<feature type="binding site" evidence="5">
    <location>
        <position position="193"/>
    </location>
    <ligand>
        <name>molybdate</name>
        <dbReference type="ChEBI" id="CHEBI:36264"/>
    </ligand>
</feature>
<dbReference type="InterPro" id="IPR041879">
    <property type="entry name" value="YvgL-like_PBP2"/>
</dbReference>
<name>A0A2T4ZAX2_9BACL</name>
<sequence>MHRLIITMFSLFCLFIIISCSNQNSSTETTELSVLAAASLTDAFTELQAKYEAEHPHTKLLPSFASSGNLKRQIEQGASADVFLSAGTKEMESLTAQGYIDQKNQWDLLTNELVLVVPKGTNQIKSSADLNHSAVKKVAIGQPETVPAGEYGKQALESLKLWDSLQSKLIFTKDVRQTLTYVETGNVDAGIVYRSDAKTSERAVVVEPFDSDSHQPIVYPIGLLSDSNHPEQAKEWVTWLQSAEAEAIFKKYGFHVIGNSDD</sequence>
<reference evidence="6 7" key="1">
    <citation type="submission" date="2018-04" db="EMBL/GenBank/DDBJ databases">
        <title>Genomic Encyclopedia of Archaeal and Bacterial Type Strains, Phase II (KMG-II): from individual species to whole genera.</title>
        <authorList>
            <person name="Goeker M."/>
        </authorList>
    </citation>
    <scope>NUCLEOTIDE SEQUENCE [LARGE SCALE GENOMIC DNA]</scope>
    <source>
        <strain evidence="6 7">DSM 45169</strain>
    </source>
</reference>
<dbReference type="SUPFAM" id="SSF53850">
    <property type="entry name" value="Periplasmic binding protein-like II"/>
    <property type="match status" value="1"/>
</dbReference>
<dbReference type="PROSITE" id="PS51257">
    <property type="entry name" value="PROKAR_LIPOPROTEIN"/>
    <property type="match status" value="1"/>
</dbReference>
<dbReference type="GO" id="GO:0015689">
    <property type="term" value="P:molybdate ion transport"/>
    <property type="evidence" value="ECO:0007669"/>
    <property type="project" value="InterPro"/>
</dbReference>
<dbReference type="InterPro" id="IPR005950">
    <property type="entry name" value="ModA"/>
</dbReference>
<organism evidence="6 7">
    <name type="scientific">Desmospora activa DSM 45169</name>
    <dbReference type="NCBI Taxonomy" id="1121389"/>
    <lineage>
        <taxon>Bacteria</taxon>
        <taxon>Bacillati</taxon>
        <taxon>Bacillota</taxon>
        <taxon>Bacilli</taxon>
        <taxon>Bacillales</taxon>
        <taxon>Thermoactinomycetaceae</taxon>
        <taxon>Desmospora</taxon>
    </lineage>
</organism>
<dbReference type="PANTHER" id="PTHR30632">
    <property type="entry name" value="MOLYBDATE-BINDING PERIPLASMIC PROTEIN"/>
    <property type="match status" value="1"/>
</dbReference>
<dbReference type="Proteomes" id="UP000241639">
    <property type="component" value="Unassembled WGS sequence"/>
</dbReference>
<dbReference type="RefSeq" id="WP_245891098.1">
    <property type="nucleotide sequence ID" value="NZ_PZZP01000001.1"/>
</dbReference>
<keyword evidence="7" id="KW-1185">Reference proteome</keyword>
<dbReference type="PIRSF" id="PIRSF004846">
    <property type="entry name" value="ModA"/>
    <property type="match status" value="1"/>
</dbReference>
<evidence type="ECO:0000313" key="7">
    <source>
        <dbReference type="Proteomes" id="UP000241639"/>
    </source>
</evidence>
<keyword evidence="2 5" id="KW-0500">Molybdenum</keyword>
<proteinExistence type="inferred from homology"/>
<dbReference type="GO" id="GO:1901359">
    <property type="term" value="F:tungstate binding"/>
    <property type="evidence" value="ECO:0007669"/>
    <property type="project" value="UniProtKB-ARBA"/>
</dbReference>
<accession>A0A2T4ZAX2</accession>
<dbReference type="PANTHER" id="PTHR30632:SF0">
    <property type="entry name" value="SULFATE-BINDING PROTEIN"/>
    <property type="match status" value="1"/>
</dbReference>
<evidence type="ECO:0000256" key="4">
    <source>
        <dbReference type="ARBA" id="ARBA00022729"/>
    </source>
</evidence>
<dbReference type="EMBL" id="PZZP01000001">
    <property type="protein sequence ID" value="PTM59032.1"/>
    <property type="molecule type" value="Genomic_DNA"/>
</dbReference>
<evidence type="ECO:0000256" key="2">
    <source>
        <dbReference type="ARBA" id="ARBA00022505"/>
    </source>
</evidence>
<feature type="binding site" evidence="5">
    <location>
        <position position="39"/>
    </location>
    <ligand>
        <name>molybdate</name>
        <dbReference type="ChEBI" id="CHEBI:36264"/>
    </ligand>
</feature>
<dbReference type="NCBIfam" id="TIGR01256">
    <property type="entry name" value="modA"/>
    <property type="match status" value="1"/>
</dbReference>
<feature type="binding site" evidence="5">
    <location>
        <position position="175"/>
    </location>
    <ligand>
        <name>molybdate</name>
        <dbReference type="ChEBI" id="CHEBI:36264"/>
    </ligand>
</feature>
<evidence type="ECO:0000256" key="3">
    <source>
        <dbReference type="ARBA" id="ARBA00022723"/>
    </source>
</evidence>
<dbReference type="CDD" id="cd13537">
    <property type="entry name" value="PBP2_YvgL_like"/>
    <property type="match status" value="1"/>
</dbReference>
<dbReference type="Gene3D" id="3.40.190.10">
    <property type="entry name" value="Periplasmic binding protein-like II"/>
    <property type="match status" value="2"/>
</dbReference>
<dbReference type="GO" id="GO:0046872">
    <property type="term" value="F:metal ion binding"/>
    <property type="evidence" value="ECO:0007669"/>
    <property type="project" value="UniProtKB-KW"/>
</dbReference>
<evidence type="ECO:0000256" key="1">
    <source>
        <dbReference type="ARBA" id="ARBA00009175"/>
    </source>
</evidence>
<evidence type="ECO:0000313" key="6">
    <source>
        <dbReference type="EMBL" id="PTM59032.1"/>
    </source>
</evidence>
<comment type="similarity">
    <text evidence="1">Belongs to the bacterial solute-binding protein ModA family.</text>
</comment>
<dbReference type="GO" id="GO:0030973">
    <property type="term" value="F:molybdate ion binding"/>
    <property type="evidence" value="ECO:0007669"/>
    <property type="project" value="UniProtKB-ARBA"/>
</dbReference>
<evidence type="ECO:0000256" key="5">
    <source>
        <dbReference type="PIRSR" id="PIRSR004846-1"/>
    </source>
</evidence>
<feature type="binding site" evidence="5">
    <location>
        <position position="148"/>
    </location>
    <ligand>
        <name>molybdate</name>
        <dbReference type="ChEBI" id="CHEBI:36264"/>
    </ligand>
</feature>
<keyword evidence="4" id="KW-0732">Signal</keyword>
<dbReference type="FunFam" id="3.40.190.10:FF:000035">
    <property type="entry name" value="Molybdate ABC transporter substrate-binding protein"/>
    <property type="match status" value="1"/>
</dbReference>
<comment type="caution">
    <text evidence="6">The sequence shown here is derived from an EMBL/GenBank/DDBJ whole genome shotgun (WGS) entry which is preliminary data.</text>
</comment>
<dbReference type="InterPro" id="IPR050682">
    <property type="entry name" value="ModA/WtpA"/>
</dbReference>
<feature type="binding site" evidence="5">
    <location>
        <position position="67"/>
    </location>
    <ligand>
        <name>molybdate</name>
        <dbReference type="ChEBI" id="CHEBI:36264"/>
    </ligand>
</feature>
<dbReference type="AlphaFoldDB" id="A0A2T4ZAX2"/>
<keyword evidence="3 5" id="KW-0479">Metal-binding</keyword>
<dbReference type="Pfam" id="PF13531">
    <property type="entry name" value="SBP_bac_11"/>
    <property type="match status" value="1"/>
</dbReference>
<protein>
    <submittedName>
        <fullName evidence="6">Molybdate transport system substrate-binding protein</fullName>
    </submittedName>
</protein>
<gene>
    <name evidence="6" type="ORF">C8J48_1632</name>
</gene>